<feature type="transmembrane region" description="Helical" evidence="2">
    <location>
        <begin position="244"/>
        <end position="269"/>
    </location>
</feature>
<evidence type="ECO:0000313" key="3">
    <source>
        <dbReference type="EMBL" id="KXJ84851.1"/>
    </source>
</evidence>
<keyword evidence="2" id="KW-1133">Transmembrane helix</keyword>
<keyword evidence="2" id="KW-0812">Transmembrane</keyword>
<feature type="transmembrane region" description="Helical" evidence="2">
    <location>
        <begin position="203"/>
        <end position="224"/>
    </location>
</feature>
<dbReference type="OrthoDB" id="3552356at2759"/>
<keyword evidence="4" id="KW-1185">Reference proteome</keyword>
<dbReference type="AlphaFoldDB" id="A0A136IIS4"/>
<evidence type="ECO:0000313" key="4">
    <source>
        <dbReference type="Proteomes" id="UP000070501"/>
    </source>
</evidence>
<dbReference type="InParanoid" id="A0A136IIS4"/>
<sequence length="402" mass="44062">MSQDVKILCNYSLQEGFDSTGLERQGVGRMFPYHPDIYAVASDFYGPGSLLGWYLLIASFITTSVLGPIEITGSGDRQCRRRRPRVTTDLLAVILYAVFAATDLLVQAVGLVGLENRAFVIACLRASNIMQPSPRFDDSLPPVMDEMPPELIEYGQKMVAITGPLGVCSIFLTVITTGIFVLNHVWSSQRAHSTSVDVLLEPNVWVVRLVLGAAAYVVLCLLAFCISLDDYLSSWNLMTNESNWILSLLIMAGVSVAAVIFIGIVVWSVGSAAISHVGRALGVTTVYRQRPNVNDVLLLVQSVQFLTLPTSIGLLIIPNLVDFVPRVYITPLTDLGKPLVERGQLAALLVGAITTTFSVCEVLRYEGRARRARRMQADRANELSELSKSRMTSGEVTRRHSL</sequence>
<gene>
    <name evidence="3" type="ORF">Micbo1qcDRAFT_226168</name>
</gene>
<accession>A0A136IIS4</accession>
<feature type="transmembrane region" description="Helical" evidence="2">
    <location>
        <begin position="345"/>
        <end position="365"/>
    </location>
</feature>
<evidence type="ECO:0000256" key="2">
    <source>
        <dbReference type="SAM" id="Phobius"/>
    </source>
</evidence>
<protein>
    <submittedName>
        <fullName evidence="3">Uncharacterized protein</fullName>
    </submittedName>
</protein>
<organism evidence="3 4">
    <name type="scientific">Microdochium bolleyi</name>
    <dbReference type="NCBI Taxonomy" id="196109"/>
    <lineage>
        <taxon>Eukaryota</taxon>
        <taxon>Fungi</taxon>
        <taxon>Dikarya</taxon>
        <taxon>Ascomycota</taxon>
        <taxon>Pezizomycotina</taxon>
        <taxon>Sordariomycetes</taxon>
        <taxon>Xylariomycetidae</taxon>
        <taxon>Xylariales</taxon>
        <taxon>Microdochiaceae</taxon>
        <taxon>Microdochium</taxon>
    </lineage>
</organism>
<feature type="transmembrane region" description="Helical" evidence="2">
    <location>
        <begin position="296"/>
        <end position="317"/>
    </location>
</feature>
<proteinExistence type="predicted"/>
<dbReference type="EMBL" id="KQ964319">
    <property type="protein sequence ID" value="KXJ84851.1"/>
    <property type="molecule type" value="Genomic_DNA"/>
</dbReference>
<feature type="transmembrane region" description="Helical" evidence="2">
    <location>
        <begin position="51"/>
        <end position="69"/>
    </location>
</feature>
<feature type="transmembrane region" description="Helical" evidence="2">
    <location>
        <begin position="158"/>
        <end position="182"/>
    </location>
</feature>
<dbReference type="Proteomes" id="UP000070501">
    <property type="component" value="Unassembled WGS sequence"/>
</dbReference>
<feature type="transmembrane region" description="Helical" evidence="2">
    <location>
        <begin position="90"/>
        <end position="110"/>
    </location>
</feature>
<keyword evidence="2" id="KW-0472">Membrane</keyword>
<feature type="region of interest" description="Disordered" evidence="1">
    <location>
        <begin position="380"/>
        <end position="402"/>
    </location>
</feature>
<reference evidence="4" key="1">
    <citation type="submission" date="2016-02" db="EMBL/GenBank/DDBJ databases">
        <title>Draft genome sequence of Microdochium bolleyi, a fungal endophyte of beachgrass.</title>
        <authorList>
            <consortium name="DOE Joint Genome Institute"/>
            <person name="David A.S."/>
            <person name="May G."/>
            <person name="Haridas S."/>
            <person name="Lim J."/>
            <person name="Wang M."/>
            <person name="Labutti K."/>
            <person name="Lipzen A."/>
            <person name="Barry K."/>
            <person name="Grigoriev I.V."/>
        </authorList>
    </citation>
    <scope>NUCLEOTIDE SEQUENCE [LARGE SCALE GENOMIC DNA]</scope>
    <source>
        <strain evidence="4">J235TASD1</strain>
    </source>
</reference>
<name>A0A136IIS4_9PEZI</name>
<evidence type="ECO:0000256" key="1">
    <source>
        <dbReference type="SAM" id="MobiDB-lite"/>
    </source>
</evidence>